<proteinExistence type="predicted"/>
<evidence type="ECO:0000313" key="1">
    <source>
        <dbReference type="EMBL" id="MDQ7917943.1"/>
    </source>
</evidence>
<protein>
    <recommendedName>
        <fullName evidence="3">Lipoprotein</fullName>
    </recommendedName>
</protein>
<accession>A0ABU1A2L3</accession>
<evidence type="ECO:0008006" key="3">
    <source>
        <dbReference type="Google" id="ProtNLM"/>
    </source>
</evidence>
<dbReference type="EMBL" id="JAVHUL010000027">
    <property type="protein sequence ID" value="MDQ7917943.1"/>
    <property type="molecule type" value="Genomic_DNA"/>
</dbReference>
<comment type="caution">
    <text evidence="1">The sequence shown here is derived from an EMBL/GenBank/DDBJ whole genome shotgun (WGS) entry which is preliminary data.</text>
</comment>
<dbReference type="RefSeq" id="WP_308864819.1">
    <property type="nucleotide sequence ID" value="NZ_JAVHUL010000027.1"/>
</dbReference>
<keyword evidence="2" id="KW-1185">Reference proteome</keyword>
<gene>
    <name evidence="1" type="ORF">RBU60_10180</name>
</gene>
<organism evidence="1 2">
    <name type="scientific">Mesonia profundi</name>
    <dbReference type="NCBI Taxonomy" id="3070998"/>
    <lineage>
        <taxon>Bacteria</taxon>
        <taxon>Pseudomonadati</taxon>
        <taxon>Bacteroidota</taxon>
        <taxon>Flavobacteriia</taxon>
        <taxon>Flavobacteriales</taxon>
        <taxon>Flavobacteriaceae</taxon>
        <taxon>Mesonia</taxon>
    </lineage>
</organism>
<evidence type="ECO:0000313" key="2">
    <source>
        <dbReference type="Proteomes" id="UP001230915"/>
    </source>
</evidence>
<name>A0ABU1A2L3_9FLAO</name>
<sequence length="185" mass="21031">MFFYSSCKDEKSQENGKSQIEQIDQLEDDDSFAGSSKRDDICQLLKEDDIRLVFDLSDAIEIKQEKDRDAICSYNWEASGEKFMKYTVMLNFASGGKRTKSQMDKAWEQQNKTVYSKRNMQSVSGVGDRASWSDLGGGQLRVAADGYIFYVSHSVMVMPGEDKPKDTQGMIDKTKILAKKIIERT</sequence>
<reference evidence="1 2" key="1">
    <citation type="submission" date="2023-08" db="EMBL/GenBank/DDBJ databases">
        <title>Mesonia sp. MT50, isolated from deep-sea sediment of the Mariana Trench.</title>
        <authorList>
            <person name="Fu H."/>
        </authorList>
    </citation>
    <scope>NUCLEOTIDE SEQUENCE [LARGE SCALE GENOMIC DNA]</scope>
    <source>
        <strain evidence="1 2">MT50</strain>
    </source>
</reference>
<dbReference type="Proteomes" id="UP001230915">
    <property type="component" value="Unassembled WGS sequence"/>
</dbReference>